<comment type="caution">
    <text evidence="1">Lacks conserved residue(s) required for the propagation of feature annotation.</text>
</comment>
<dbReference type="Proteomes" id="UP000262969">
    <property type="component" value="Unassembled WGS sequence"/>
</dbReference>
<dbReference type="AlphaFoldDB" id="A0A3D2XAI3"/>
<dbReference type="PRINTS" id="PR00332">
    <property type="entry name" value="HISTRIAD"/>
</dbReference>
<reference evidence="3 4" key="1">
    <citation type="journal article" date="2018" name="Nat. Biotechnol.">
        <title>A standardized bacterial taxonomy based on genome phylogeny substantially revises the tree of life.</title>
        <authorList>
            <person name="Parks D.H."/>
            <person name="Chuvochina M."/>
            <person name="Waite D.W."/>
            <person name="Rinke C."/>
            <person name="Skarshewski A."/>
            <person name="Chaumeil P.A."/>
            <person name="Hugenholtz P."/>
        </authorList>
    </citation>
    <scope>NUCLEOTIDE SEQUENCE [LARGE SCALE GENOMIC DNA]</scope>
    <source>
        <strain evidence="3">UBA11728</strain>
    </source>
</reference>
<evidence type="ECO:0000256" key="1">
    <source>
        <dbReference type="PROSITE-ProRule" id="PRU00464"/>
    </source>
</evidence>
<dbReference type="GO" id="GO:0003824">
    <property type="term" value="F:catalytic activity"/>
    <property type="evidence" value="ECO:0007669"/>
    <property type="project" value="InterPro"/>
</dbReference>
<evidence type="ECO:0000313" key="3">
    <source>
        <dbReference type="EMBL" id="HCL03747.1"/>
    </source>
</evidence>
<sequence>MSDNSCIFCKLASGEFSRATVYEHYLPRAILDISPATRGHTLLLPKL</sequence>
<organism evidence="3 4">
    <name type="scientific">Lachnoclostridium phytofermentans</name>
    <dbReference type="NCBI Taxonomy" id="66219"/>
    <lineage>
        <taxon>Bacteria</taxon>
        <taxon>Bacillati</taxon>
        <taxon>Bacillota</taxon>
        <taxon>Clostridia</taxon>
        <taxon>Lachnospirales</taxon>
        <taxon>Lachnospiraceae</taxon>
    </lineage>
</organism>
<gene>
    <name evidence="3" type="ORF">DHW61_15310</name>
</gene>
<accession>A0A3D2XAI3</accession>
<evidence type="ECO:0000259" key="2">
    <source>
        <dbReference type="PROSITE" id="PS51084"/>
    </source>
</evidence>
<dbReference type="Gene3D" id="3.30.428.10">
    <property type="entry name" value="HIT-like"/>
    <property type="match status" value="1"/>
</dbReference>
<dbReference type="InterPro" id="IPR036265">
    <property type="entry name" value="HIT-like_sf"/>
</dbReference>
<evidence type="ECO:0000313" key="4">
    <source>
        <dbReference type="Proteomes" id="UP000262969"/>
    </source>
</evidence>
<dbReference type="InterPro" id="IPR011146">
    <property type="entry name" value="HIT-like"/>
</dbReference>
<feature type="domain" description="HIT" evidence="2">
    <location>
        <begin position="7"/>
        <end position="47"/>
    </location>
</feature>
<proteinExistence type="predicted"/>
<dbReference type="InterPro" id="IPR001310">
    <property type="entry name" value="Histidine_triad_HIT"/>
</dbReference>
<feature type="non-terminal residue" evidence="3">
    <location>
        <position position="47"/>
    </location>
</feature>
<dbReference type="EMBL" id="DPVV01000506">
    <property type="protein sequence ID" value="HCL03747.1"/>
    <property type="molecule type" value="Genomic_DNA"/>
</dbReference>
<dbReference type="SUPFAM" id="SSF54197">
    <property type="entry name" value="HIT-like"/>
    <property type="match status" value="1"/>
</dbReference>
<name>A0A3D2XAI3_9FIRM</name>
<protein>
    <submittedName>
        <fullName evidence="3">HIT family protein</fullName>
    </submittedName>
</protein>
<comment type="caution">
    <text evidence="3">The sequence shown here is derived from an EMBL/GenBank/DDBJ whole genome shotgun (WGS) entry which is preliminary data.</text>
</comment>
<dbReference type="PROSITE" id="PS51084">
    <property type="entry name" value="HIT_2"/>
    <property type="match status" value="1"/>
</dbReference>